<dbReference type="PANTHER" id="PTHR43177:SF5">
    <property type="entry name" value="ANAEROBIC DIMETHYL SULFOXIDE REDUCTASE CHAIN B-RELATED"/>
    <property type="match status" value="1"/>
</dbReference>
<dbReference type="InterPro" id="IPR017900">
    <property type="entry name" value="4Fe4S_Fe_S_CS"/>
</dbReference>
<dbReference type="PROSITE" id="PS51379">
    <property type="entry name" value="4FE4S_FER_2"/>
    <property type="match status" value="3"/>
</dbReference>
<evidence type="ECO:0000256" key="3">
    <source>
        <dbReference type="ARBA" id="ARBA00022723"/>
    </source>
</evidence>
<dbReference type="GO" id="GO:0051539">
    <property type="term" value="F:4 iron, 4 sulfur cluster binding"/>
    <property type="evidence" value="ECO:0007669"/>
    <property type="project" value="UniProtKB-KW"/>
</dbReference>
<dbReference type="Gene3D" id="3.30.70.20">
    <property type="match status" value="2"/>
</dbReference>
<keyword evidence="4" id="KW-0677">Repeat</keyword>
<dbReference type="PANTHER" id="PTHR43177">
    <property type="entry name" value="PROTEIN NRFC"/>
    <property type="match status" value="1"/>
</dbReference>
<feature type="domain" description="4Fe-4S ferredoxin-type" evidence="8">
    <location>
        <begin position="4"/>
        <end position="34"/>
    </location>
</feature>
<dbReference type="AlphaFoldDB" id="A0A7C4ARA8"/>
<dbReference type="InterPro" id="IPR050954">
    <property type="entry name" value="ET_IronSulfur_Cluster-Binding"/>
</dbReference>
<accession>A0A7C4ARA8</accession>
<name>A0A7C4ARA8_9BACT</name>
<keyword evidence="2" id="KW-0004">4Fe-4S</keyword>
<evidence type="ECO:0000256" key="6">
    <source>
        <dbReference type="ARBA" id="ARBA00023004"/>
    </source>
</evidence>
<keyword evidence="5" id="KW-0249">Electron transport</keyword>
<reference evidence="9" key="1">
    <citation type="journal article" date="2020" name="mSystems">
        <title>Genome- and Community-Level Interaction Insights into Carbon Utilization and Element Cycling Functions of Hydrothermarchaeota in Hydrothermal Sediment.</title>
        <authorList>
            <person name="Zhou Z."/>
            <person name="Liu Y."/>
            <person name="Xu W."/>
            <person name="Pan J."/>
            <person name="Luo Z.H."/>
            <person name="Li M."/>
        </authorList>
    </citation>
    <scope>NUCLEOTIDE SEQUENCE [LARGE SCALE GENOMIC DNA]</scope>
    <source>
        <strain evidence="9">SpSt-769</strain>
    </source>
</reference>
<evidence type="ECO:0000256" key="4">
    <source>
        <dbReference type="ARBA" id="ARBA00022737"/>
    </source>
</evidence>
<evidence type="ECO:0000256" key="7">
    <source>
        <dbReference type="ARBA" id="ARBA00023014"/>
    </source>
</evidence>
<feature type="domain" description="4Fe-4S ferredoxin-type" evidence="8">
    <location>
        <begin position="83"/>
        <end position="112"/>
    </location>
</feature>
<evidence type="ECO:0000256" key="1">
    <source>
        <dbReference type="ARBA" id="ARBA00022448"/>
    </source>
</evidence>
<sequence>MSDYYIYQDHNRCIGCRACEIHCKTKNDVPVGPSFCKIVPVGPYVKGGVPRIQFVFLPCFHCETPWCVSACPTGAMQRRASDGIVFVDDALCIGCKACITACPWGAPQWDKARGKVIKCDYCKDRVDEGLEPACVTGCTTAALKWVTPQQSTEIRRDRFAKAMTKGSSEG</sequence>
<dbReference type="Pfam" id="PF13247">
    <property type="entry name" value="Fer4_11"/>
    <property type="match status" value="1"/>
</dbReference>
<evidence type="ECO:0000313" key="9">
    <source>
        <dbReference type="EMBL" id="HGH60462.1"/>
    </source>
</evidence>
<gene>
    <name evidence="9" type="ORF">ENV54_04090</name>
</gene>
<dbReference type="PROSITE" id="PS00198">
    <property type="entry name" value="4FE4S_FER_1"/>
    <property type="match status" value="1"/>
</dbReference>
<dbReference type="Pfam" id="PF12800">
    <property type="entry name" value="Fer4_4"/>
    <property type="match status" value="1"/>
</dbReference>
<keyword evidence="3" id="KW-0479">Metal-binding</keyword>
<comment type="caution">
    <text evidence="9">The sequence shown here is derived from an EMBL/GenBank/DDBJ whole genome shotgun (WGS) entry which is preliminary data.</text>
</comment>
<proteinExistence type="predicted"/>
<evidence type="ECO:0000256" key="5">
    <source>
        <dbReference type="ARBA" id="ARBA00022982"/>
    </source>
</evidence>
<dbReference type="InterPro" id="IPR017896">
    <property type="entry name" value="4Fe4S_Fe-S-bd"/>
</dbReference>
<protein>
    <submittedName>
        <fullName evidence="9">4Fe-4S dicluster domain-containing protein</fullName>
    </submittedName>
</protein>
<feature type="domain" description="4Fe-4S ferredoxin-type" evidence="8">
    <location>
        <begin position="50"/>
        <end position="81"/>
    </location>
</feature>
<evidence type="ECO:0000256" key="2">
    <source>
        <dbReference type="ARBA" id="ARBA00022485"/>
    </source>
</evidence>
<dbReference type="SUPFAM" id="SSF54862">
    <property type="entry name" value="4Fe-4S ferredoxins"/>
    <property type="match status" value="1"/>
</dbReference>
<keyword evidence="7" id="KW-0411">Iron-sulfur</keyword>
<dbReference type="GO" id="GO:0046872">
    <property type="term" value="F:metal ion binding"/>
    <property type="evidence" value="ECO:0007669"/>
    <property type="project" value="UniProtKB-KW"/>
</dbReference>
<keyword evidence="6" id="KW-0408">Iron</keyword>
<dbReference type="EMBL" id="DTGT01000128">
    <property type="protein sequence ID" value="HGH60462.1"/>
    <property type="molecule type" value="Genomic_DNA"/>
</dbReference>
<keyword evidence="1" id="KW-0813">Transport</keyword>
<organism evidence="9">
    <name type="scientific">Desulfomonile tiedjei</name>
    <dbReference type="NCBI Taxonomy" id="2358"/>
    <lineage>
        <taxon>Bacteria</taxon>
        <taxon>Pseudomonadati</taxon>
        <taxon>Thermodesulfobacteriota</taxon>
        <taxon>Desulfomonilia</taxon>
        <taxon>Desulfomonilales</taxon>
        <taxon>Desulfomonilaceae</taxon>
        <taxon>Desulfomonile</taxon>
    </lineage>
</organism>
<evidence type="ECO:0000259" key="8">
    <source>
        <dbReference type="PROSITE" id="PS51379"/>
    </source>
</evidence>
<dbReference type="CDD" id="cd10553">
    <property type="entry name" value="PhsB_like"/>
    <property type="match status" value="1"/>
</dbReference>